<sequence>MLSNLRKACISQRLRMSQIVTRNLSSSESQFMILNSVGEDRPGIVSDMTKIVLDHNGNVGESQASKLGTHFGLMMLVSVPKDQSESLQDAVKSMSGMETTCYLTENPDTVQVQPESTGYAGHFSLAGTDDVGLVHEVTKVLAKHRLSIQEMKTYEDKSAPYGGLSLFYISGIATSPKPLANGFDPEAIRDELEDLGDRMNCEITIEDIEDDDDDDDDE</sequence>
<evidence type="ECO:0000313" key="2">
    <source>
        <dbReference type="EMBL" id="GFH52005.1"/>
    </source>
</evidence>
<keyword evidence="3" id="KW-1185">Reference proteome</keyword>
<dbReference type="PANTHER" id="PTHR34875">
    <property type="entry name" value="UPF0237 PROTEIN MJ1558"/>
    <property type="match status" value="1"/>
</dbReference>
<dbReference type="EMBL" id="BLLK01000045">
    <property type="protein sequence ID" value="GFH52005.1"/>
    <property type="molecule type" value="Genomic_DNA"/>
</dbReference>
<comment type="caution">
    <text evidence="2">The sequence shown here is derived from an EMBL/GenBank/DDBJ whole genome shotgun (WGS) entry which is preliminary data.</text>
</comment>
<dbReference type="PROSITE" id="PS51671">
    <property type="entry name" value="ACT"/>
    <property type="match status" value="1"/>
</dbReference>
<organism evidence="2 3">
    <name type="scientific">Chaetoceros tenuissimus</name>
    <dbReference type="NCBI Taxonomy" id="426638"/>
    <lineage>
        <taxon>Eukaryota</taxon>
        <taxon>Sar</taxon>
        <taxon>Stramenopiles</taxon>
        <taxon>Ochrophyta</taxon>
        <taxon>Bacillariophyta</taxon>
        <taxon>Coscinodiscophyceae</taxon>
        <taxon>Chaetocerotophycidae</taxon>
        <taxon>Chaetocerotales</taxon>
        <taxon>Chaetocerotaceae</taxon>
        <taxon>Chaetoceros</taxon>
    </lineage>
</organism>
<dbReference type="PANTHER" id="PTHR34875:SF6">
    <property type="entry name" value="UPF0237 PROTEIN MJ1558"/>
    <property type="match status" value="1"/>
</dbReference>
<feature type="domain" description="ACT" evidence="1">
    <location>
        <begin position="122"/>
        <end position="210"/>
    </location>
</feature>
<dbReference type="InterPro" id="IPR050990">
    <property type="entry name" value="UPF0237/GcvR_regulator"/>
</dbReference>
<dbReference type="AlphaFoldDB" id="A0AAD3CW24"/>
<dbReference type="InterPro" id="IPR045865">
    <property type="entry name" value="ACT-like_dom_sf"/>
</dbReference>
<gene>
    <name evidence="2" type="ORF">CTEN210_08481</name>
</gene>
<proteinExistence type="predicted"/>
<name>A0AAD3CW24_9STRA</name>
<dbReference type="InterPro" id="IPR002912">
    <property type="entry name" value="ACT_dom"/>
</dbReference>
<dbReference type="Gene3D" id="3.30.70.260">
    <property type="match status" value="2"/>
</dbReference>
<dbReference type="Pfam" id="PF13740">
    <property type="entry name" value="ACT_6"/>
    <property type="match status" value="1"/>
</dbReference>
<evidence type="ECO:0000313" key="3">
    <source>
        <dbReference type="Proteomes" id="UP001054902"/>
    </source>
</evidence>
<reference evidence="2 3" key="1">
    <citation type="journal article" date="2021" name="Sci. Rep.">
        <title>The genome of the diatom Chaetoceros tenuissimus carries an ancient integrated fragment of an extant virus.</title>
        <authorList>
            <person name="Hongo Y."/>
            <person name="Kimura K."/>
            <person name="Takaki Y."/>
            <person name="Yoshida Y."/>
            <person name="Baba S."/>
            <person name="Kobayashi G."/>
            <person name="Nagasaki K."/>
            <person name="Hano T."/>
            <person name="Tomaru Y."/>
        </authorList>
    </citation>
    <scope>NUCLEOTIDE SEQUENCE [LARGE SCALE GENOMIC DNA]</scope>
    <source>
        <strain evidence="2 3">NIES-3715</strain>
    </source>
</reference>
<accession>A0AAD3CW24</accession>
<evidence type="ECO:0000259" key="1">
    <source>
        <dbReference type="PROSITE" id="PS51671"/>
    </source>
</evidence>
<dbReference type="Proteomes" id="UP001054902">
    <property type="component" value="Unassembled WGS sequence"/>
</dbReference>
<dbReference type="SUPFAM" id="SSF55021">
    <property type="entry name" value="ACT-like"/>
    <property type="match status" value="2"/>
</dbReference>
<protein>
    <recommendedName>
        <fullName evidence="1">ACT domain-containing protein</fullName>
    </recommendedName>
</protein>